<organism evidence="4 5">
    <name type="scientific">Kaistella carnis</name>
    <dbReference type="NCBI Taxonomy" id="1241979"/>
    <lineage>
        <taxon>Bacteria</taxon>
        <taxon>Pseudomonadati</taxon>
        <taxon>Bacteroidota</taxon>
        <taxon>Flavobacteriia</taxon>
        <taxon>Flavobacteriales</taxon>
        <taxon>Weeksellaceae</taxon>
        <taxon>Chryseobacterium group</taxon>
        <taxon>Kaistella</taxon>
    </lineage>
</organism>
<evidence type="ECO:0000256" key="2">
    <source>
        <dbReference type="ARBA" id="ARBA00014024"/>
    </source>
</evidence>
<dbReference type="InterPro" id="IPR053722">
    <property type="entry name" value="Curli_assembly_CsgC/AgfC"/>
</dbReference>
<dbReference type="InterPro" id="IPR018900">
    <property type="entry name" value="Curli_CsgE"/>
</dbReference>
<evidence type="ECO:0000256" key="1">
    <source>
        <dbReference type="ARBA" id="ARBA00003989"/>
    </source>
</evidence>
<reference evidence="5" key="1">
    <citation type="submission" date="2018-11" db="EMBL/GenBank/DDBJ databases">
        <title>Proposal to divide the Flavobacteriaceae and reorganize its genera based on Amino Acid Identity values calculated from whole genome sequences.</title>
        <authorList>
            <person name="Nicholson A.C."/>
            <person name="Gulvik C.A."/>
            <person name="Whitney A.M."/>
            <person name="Humrighouse B.W."/>
            <person name="Bell M."/>
            <person name="Holmes B."/>
            <person name="Steigerwalt A.G."/>
            <person name="Villarma A."/>
            <person name="Sheth M."/>
            <person name="Batra D."/>
            <person name="Pryor J."/>
            <person name="Bernardet J.-F."/>
            <person name="Hugo C."/>
            <person name="Kampfer P."/>
            <person name="Newman J.D."/>
            <person name="McQuiston J.R."/>
        </authorList>
    </citation>
    <scope>NUCLEOTIDE SEQUENCE [LARGE SCALE GENOMIC DNA]</scope>
    <source>
        <strain evidence="5">G0081</strain>
    </source>
</reference>
<dbReference type="InterPro" id="IPR047726">
    <property type="entry name" value="CsgH_dom"/>
</dbReference>
<evidence type="ECO:0000313" key="5">
    <source>
        <dbReference type="Proteomes" id="UP000270185"/>
    </source>
</evidence>
<dbReference type="NCBIfam" id="NF041112">
    <property type="entry name" value="chap_CsgH_alph"/>
    <property type="match status" value="1"/>
</dbReference>
<name>A0A3G8XK90_9FLAO</name>
<evidence type="ECO:0000313" key="4">
    <source>
        <dbReference type="EMBL" id="AZI32157.1"/>
    </source>
</evidence>
<dbReference type="Proteomes" id="UP000270185">
    <property type="component" value="Chromosome"/>
</dbReference>
<dbReference type="RefSeq" id="WP_125022395.1">
    <property type="nucleotide sequence ID" value="NZ_CP034159.1"/>
</dbReference>
<gene>
    <name evidence="4" type="ORF">EIB73_02720</name>
</gene>
<dbReference type="KEGG" id="ccas:EIB73_02720"/>
<comment type="function">
    <text evidence="1">May be involved in the biogenesis of curli organelles.</text>
</comment>
<dbReference type="EMBL" id="CP034159">
    <property type="protein sequence ID" value="AZI32157.1"/>
    <property type="molecule type" value="Genomic_DNA"/>
</dbReference>
<dbReference type="AlphaFoldDB" id="A0A3G8XK90"/>
<sequence>MKTLIAILVMFSLYNKTSAQKNAAVTGKIVTDNHEGGLKIKAVASNSSEIYGDLNYIMVSVKKGKSGSSTNKQSGKFSIKPKETKTLSEMNINLSKNDGLKVFLFLKDEESDQVVSKDSLEINGDQFDSEVSYIPESNLELAGLTIDDTKTRIGQSFYDSFFKKYNQLQTKLEGTVTVSEMPTFGRNTRIVVTIDDQVIHAFLSKPDEESIEAEADKALASLISYNSRNSLRNKEFKY</sequence>
<dbReference type="Pfam" id="PF10627">
    <property type="entry name" value="CsgE"/>
    <property type="match status" value="1"/>
</dbReference>
<evidence type="ECO:0000256" key="3">
    <source>
        <dbReference type="ARBA" id="ARBA00022729"/>
    </source>
</evidence>
<protein>
    <recommendedName>
        <fullName evidence="2">Curli production assembly/transport component CsgE</fullName>
    </recommendedName>
</protein>
<keyword evidence="5" id="KW-1185">Reference proteome</keyword>
<keyword evidence="3" id="KW-0732">Signal</keyword>
<accession>A0A3G8XK90</accession>
<dbReference type="Gene3D" id="2.60.40.2420">
    <property type="match status" value="1"/>
</dbReference>
<dbReference type="OrthoDB" id="1524955at2"/>
<proteinExistence type="predicted"/>